<evidence type="ECO:0008006" key="4">
    <source>
        <dbReference type="Google" id="ProtNLM"/>
    </source>
</evidence>
<accession>A0AAN8GZU9</accession>
<gene>
    <name evidence="2" type="ORF">CesoFtcFv8_010151</name>
</gene>
<feature type="chain" id="PRO_5042930947" description="Secreted protein" evidence="1">
    <location>
        <begin position="21"/>
        <end position="85"/>
    </location>
</feature>
<dbReference type="AlphaFoldDB" id="A0AAN8GZU9"/>
<organism evidence="2 3">
    <name type="scientific">Champsocephalus esox</name>
    <name type="common">pike icefish</name>
    <dbReference type="NCBI Taxonomy" id="159716"/>
    <lineage>
        <taxon>Eukaryota</taxon>
        <taxon>Metazoa</taxon>
        <taxon>Chordata</taxon>
        <taxon>Craniata</taxon>
        <taxon>Vertebrata</taxon>
        <taxon>Euteleostomi</taxon>
        <taxon>Actinopterygii</taxon>
        <taxon>Neopterygii</taxon>
        <taxon>Teleostei</taxon>
        <taxon>Neoteleostei</taxon>
        <taxon>Acanthomorphata</taxon>
        <taxon>Eupercaria</taxon>
        <taxon>Perciformes</taxon>
        <taxon>Notothenioidei</taxon>
        <taxon>Channichthyidae</taxon>
        <taxon>Champsocephalus</taxon>
    </lineage>
</organism>
<sequence>MILLLQICLWLSEVWTPARIHPSFGTGPPPPPLRKGCPALRPCAEEASAGNSMGSVLAGIPTTPLHHRSVTVTLPHRVGRFPQPR</sequence>
<evidence type="ECO:0000313" key="3">
    <source>
        <dbReference type="Proteomes" id="UP001335648"/>
    </source>
</evidence>
<evidence type="ECO:0000256" key="1">
    <source>
        <dbReference type="SAM" id="SignalP"/>
    </source>
</evidence>
<protein>
    <recommendedName>
        <fullName evidence="4">Secreted protein</fullName>
    </recommendedName>
</protein>
<name>A0AAN8GZU9_9TELE</name>
<reference evidence="2 3" key="1">
    <citation type="journal article" date="2023" name="Mol. Biol. Evol.">
        <title>Genomics of Secondarily Temperate Adaptation in the Only Non-Antarctic Icefish.</title>
        <authorList>
            <person name="Rivera-Colon A.G."/>
            <person name="Rayamajhi N."/>
            <person name="Minhas B.F."/>
            <person name="Madrigal G."/>
            <person name="Bilyk K.T."/>
            <person name="Yoon V."/>
            <person name="Hune M."/>
            <person name="Gregory S."/>
            <person name="Cheng C.H.C."/>
            <person name="Catchen J.M."/>
        </authorList>
    </citation>
    <scope>NUCLEOTIDE SEQUENCE [LARGE SCALE GENOMIC DNA]</scope>
    <source>
        <strain evidence="2">JC2023a</strain>
    </source>
</reference>
<dbReference type="Proteomes" id="UP001335648">
    <property type="component" value="Unassembled WGS sequence"/>
</dbReference>
<evidence type="ECO:0000313" key="2">
    <source>
        <dbReference type="EMBL" id="KAK5897053.1"/>
    </source>
</evidence>
<feature type="signal peptide" evidence="1">
    <location>
        <begin position="1"/>
        <end position="20"/>
    </location>
</feature>
<proteinExistence type="predicted"/>
<dbReference type="EMBL" id="JAULUE010002053">
    <property type="protein sequence ID" value="KAK5897053.1"/>
    <property type="molecule type" value="Genomic_DNA"/>
</dbReference>
<comment type="caution">
    <text evidence="2">The sequence shown here is derived from an EMBL/GenBank/DDBJ whole genome shotgun (WGS) entry which is preliminary data.</text>
</comment>
<keyword evidence="3" id="KW-1185">Reference proteome</keyword>
<keyword evidence="1" id="KW-0732">Signal</keyword>